<keyword evidence="2" id="KW-1185">Reference proteome</keyword>
<protein>
    <submittedName>
        <fullName evidence="1">Uncharacterized protein</fullName>
    </submittedName>
</protein>
<sequence>MFLSQSARFIKDNPHLTQREPAWGFYIIRPSALADDTRWAPAMTRLRERILEPFHNRNEDDPKTSKGPSNADLTSFITDTLMMPVLDLPWPHQTV</sequence>
<dbReference type="Proteomes" id="UP001148737">
    <property type="component" value="Unassembled WGS sequence"/>
</dbReference>
<name>A0ACC1QGA7_9HYPO</name>
<proteinExistence type="predicted"/>
<comment type="caution">
    <text evidence="1">The sequence shown here is derived from an EMBL/GenBank/DDBJ whole genome shotgun (WGS) entry which is preliminary data.</text>
</comment>
<accession>A0ACC1QGA7</accession>
<reference evidence="1" key="1">
    <citation type="submission" date="2022-07" db="EMBL/GenBank/DDBJ databases">
        <title>Genome Sequence of Lecanicillium saksenae.</title>
        <authorList>
            <person name="Buettner E."/>
        </authorList>
    </citation>
    <scope>NUCLEOTIDE SEQUENCE</scope>
    <source>
        <strain evidence="1">VT-O1</strain>
    </source>
</reference>
<evidence type="ECO:0000313" key="1">
    <source>
        <dbReference type="EMBL" id="KAJ3473988.1"/>
    </source>
</evidence>
<gene>
    <name evidence="1" type="ORF">NLG97_g10045</name>
</gene>
<evidence type="ECO:0000313" key="2">
    <source>
        <dbReference type="Proteomes" id="UP001148737"/>
    </source>
</evidence>
<dbReference type="EMBL" id="JANAKD010002303">
    <property type="protein sequence ID" value="KAJ3473988.1"/>
    <property type="molecule type" value="Genomic_DNA"/>
</dbReference>
<organism evidence="1 2">
    <name type="scientific">Lecanicillium saksenae</name>
    <dbReference type="NCBI Taxonomy" id="468837"/>
    <lineage>
        <taxon>Eukaryota</taxon>
        <taxon>Fungi</taxon>
        <taxon>Dikarya</taxon>
        <taxon>Ascomycota</taxon>
        <taxon>Pezizomycotina</taxon>
        <taxon>Sordariomycetes</taxon>
        <taxon>Hypocreomycetidae</taxon>
        <taxon>Hypocreales</taxon>
        <taxon>Cordycipitaceae</taxon>
        <taxon>Lecanicillium</taxon>
    </lineage>
</organism>